<keyword evidence="9" id="KW-0378">Hydrolase</keyword>
<feature type="domain" description="Peptidase M1 alanyl aminopeptidase Ig-like fold" evidence="15">
    <location>
        <begin position="449"/>
        <end position="542"/>
    </location>
</feature>
<comment type="similarity">
    <text evidence="3">Belongs to the peptidase M1 family.</text>
</comment>
<dbReference type="Gene3D" id="2.60.40.1840">
    <property type="match status" value="1"/>
</dbReference>
<evidence type="ECO:0000256" key="5">
    <source>
        <dbReference type="ARBA" id="ARBA00015611"/>
    </source>
</evidence>
<dbReference type="Proteomes" id="UP000199397">
    <property type="component" value="Unassembled WGS sequence"/>
</dbReference>
<dbReference type="GO" id="GO:0008270">
    <property type="term" value="F:zinc ion binding"/>
    <property type="evidence" value="ECO:0007669"/>
    <property type="project" value="InterPro"/>
</dbReference>
<dbReference type="InterPro" id="IPR035414">
    <property type="entry name" value="Peptidase_M1_pepN_Ig-like"/>
</dbReference>
<evidence type="ECO:0000256" key="11">
    <source>
        <dbReference type="ARBA" id="ARBA00023049"/>
    </source>
</evidence>
<feature type="domain" description="Peptidase M1 membrane alanine aminopeptidase" evidence="14">
    <location>
        <begin position="231"/>
        <end position="444"/>
    </location>
</feature>
<evidence type="ECO:0000256" key="10">
    <source>
        <dbReference type="ARBA" id="ARBA00022833"/>
    </source>
</evidence>
<keyword evidence="19" id="KW-1185">Reference proteome</keyword>
<comment type="catalytic activity">
    <reaction evidence="1">
        <text>Release of an N-terminal amino acid, Xaa-|-Yaa- from a peptide, amide or arylamide. Xaa is preferably Ala, but may be most amino acids including Pro (slow action). When a terminal hydrophobic residue is followed by a prolyl residue, the two may be released as an intact Xaa-Pro dipeptide.</text>
        <dbReference type="EC" id="3.4.11.2"/>
    </reaction>
</comment>
<evidence type="ECO:0000256" key="3">
    <source>
        <dbReference type="ARBA" id="ARBA00010136"/>
    </source>
</evidence>
<dbReference type="FunFam" id="2.60.40.1730:FF:000005">
    <property type="entry name" value="Aminopeptidase N"/>
    <property type="match status" value="1"/>
</dbReference>
<dbReference type="Pfam" id="PF17432">
    <property type="entry name" value="DUF3458_C"/>
    <property type="match status" value="1"/>
</dbReference>
<keyword evidence="6 18" id="KW-0031">Aminopeptidase</keyword>
<dbReference type="FunFam" id="1.10.390.10:FF:000002">
    <property type="entry name" value="Aminopeptidase N"/>
    <property type="match status" value="1"/>
</dbReference>
<dbReference type="InterPro" id="IPR014782">
    <property type="entry name" value="Peptidase_M1_dom"/>
</dbReference>
<dbReference type="FunFam" id="2.60.40.1840:FF:000001">
    <property type="entry name" value="Aminopeptidase N"/>
    <property type="match status" value="1"/>
</dbReference>
<organism evidence="18 19">
    <name type="scientific">Thiothrix caldifontis</name>
    <dbReference type="NCBI Taxonomy" id="525918"/>
    <lineage>
        <taxon>Bacteria</taxon>
        <taxon>Pseudomonadati</taxon>
        <taxon>Pseudomonadota</taxon>
        <taxon>Gammaproteobacteria</taxon>
        <taxon>Thiotrichales</taxon>
        <taxon>Thiotrichaceae</taxon>
        <taxon>Thiothrix</taxon>
    </lineage>
</organism>
<evidence type="ECO:0000256" key="7">
    <source>
        <dbReference type="ARBA" id="ARBA00022670"/>
    </source>
</evidence>
<dbReference type="InterPro" id="IPR027268">
    <property type="entry name" value="Peptidase_M4/M1_CTD_sf"/>
</dbReference>
<dbReference type="PRINTS" id="PR00756">
    <property type="entry name" value="ALADIPTASE"/>
</dbReference>
<evidence type="ECO:0000259" key="16">
    <source>
        <dbReference type="Pfam" id="PF17432"/>
    </source>
</evidence>
<evidence type="ECO:0000259" key="17">
    <source>
        <dbReference type="Pfam" id="PF17900"/>
    </source>
</evidence>
<dbReference type="InterPro" id="IPR037144">
    <property type="entry name" value="Peptidase_M1_pepN_C_sf"/>
</dbReference>
<dbReference type="InterPro" id="IPR045357">
    <property type="entry name" value="Aminopeptidase_N-like_N"/>
</dbReference>
<dbReference type="Gene3D" id="1.10.390.10">
    <property type="entry name" value="Neutral Protease Domain 2"/>
    <property type="match status" value="1"/>
</dbReference>
<evidence type="ECO:0000259" key="15">
    <source>
        <dbReference type="Pfam" id="PF11940"/>
    </source>
</evidence>
<dbReference type="OrthoDB" id="100605at2"/>
<dbReference type="InterPro" id="IPR012779">
    <property type="entry name" value="Peptidase_M1_pepN"/>
</dbReference>
<dbReference type="GO" id="GO:0008237">
    <property type="term" value="F:metallopeptidase activity"/>
    <property type="evidence" value="ECO:0007669"/>
    <property type="project" value="UniProtKB-UniRule"/>
</dbReference>
<evidence type="ECO:0000256" key="6">
    <source>
        <dbReference type="ARBA" id="ARBA00022438"/>
    </source>
</evidence>
<evidence type="ECO:0000256" key="13">
    <source>
        <dbReference type="NCBIfam" id="TIGR02414"/>
    </source>
</evidence>
<keyword evidence="7" id="KW-0645">Protease</keyword>
<proteinExistence type="inferred from homology"/>
<dbReference type="SUPFAM" id="SSF63737">
    <property type="entry name" value="Leukotriene A4 hydrolase N-terminal domain"/>
    <property type="match status" value="1"/>
</dbReference>
<comment type="function">
    <text evidence="12">Aminopeptidase N is involved in the degradation of intracellular peptides generated by protein breakdown during normal growth as well as in response to nutrient starvation.</text>
</comment>
<evidence type="ECO:0000256" key="8">
    <source>
        <dbReference type="ARBA" id="ARBA00022723"/>
    </source>
</evidence>
<dbReference type="InterPro" id="IPR001930">
    <property type="entry name" value="Peptidase_M1"/>
</dbReference>
<evidence type="ECO:0000259" key="14">
    <source>
        <dbReference type="Pfam" id="PF01433"/>
    </source>
</evidence>
<evidence type="ECO:0000256" key="1">
    <source>
        <dbReference type="ARBA" id="ARBA00000098"/>
    </source>
</evidence>
<dbReference type="STRING" id="525918.SAMN05660964_03572"/>
<dbReference type="Gene3D" id="2.60.40.1730">
    <property type="entry name" value="tricorn interacting facor f3 domain"/>
    <property type="match status" value="1"/>
</dbReference>
<sequence length="871" mass="98286">MKEGQPKTVYLQDYAAPSYRVDALSLVFELGEESTRVTSVANYRREAGVAANTPLELYGEELELLEVRLNGLPLQLGDYQVTSTGMSIPNVSALCTLEIVTHIYPQKNTSLEGLYRSSGNFCTQCEAQGFRKITYYPDRPDVMTVFTTQILADKQKYPVLLSNGNLTGSGDLPDGRHWARWEDPFHKPAYLFALVAGDLQHVEDHYTTNSGREVTLRIYTEAHNIDKCDHAMQSLKRAMRWDEQRFGLEYDLDIYMIVAVDDFNMGAMENKGLNVFNSKLVFASPETATDMDYVSIESVIGHEYFHNWTGNRVTCRDWFQLSLKEGLTVFRDQEFTADLHSRAVKRIEDVRMLRTHQFAEDASPMAHPIRPSSYMEINNFYTVTVYEKGAEVVRMYQTLLGREGFRKGMDLYFHRHDGQAVSTENFLAAMADANEVDLSQFQRWYDQAGTPEVAVSMDYDTAAQTCTLHFTQSCPATPEAAVKLPFLIPLEIGLLDSSGQDMLGTQVLRLTEATQSFSFGDVAEQPIPSLLRGFSAPVKLSYPYSEADLVFLMKHDSDAFNRWDAGQRLAMRTILSLLEAQQRQEAFGLEHDFISAYQAILTDSGLDHALRAEALTLPSEADIAERARPSDPEAIHTVREFIHATLAKALRLDLEALYAELHAQGQGEYSPDAASIGRRSLKNVCLAYLGRIQDAGIHETCLQQYLTAGNMTDAMAALSVLSRIECPQREAALQHFHDRWQHDSLVMDKWFALQATSSLPETLQQVQALMQHPLFDMRNPNKVRALVGSFAMRNPLHFHAQDGRGYTFLTDCVLELDAMNPQIASRMVRPLMNWRHYEATRSGLMKTQLERIQAHAGLSGDVYEIVSKSLV</sequence>
<name>A0A1H4GM66_9GAMM</name>
<evidence type="ECO:0000256" key="12">
    <source>
        <dbReference type="ARBA" id="ARBA00059739"/>
    </source>
</evidence>
<gene>
    <name evidence="18" type="ORF">SAMN05660964_03572</name>
</gene>
<dbReference type="InterPro" id="IPR024601">
    <property type="entry name" value="Peptidase_M1_pepN_C"/>
</dbReference>
<comment type="cofactor">
    <cofactor evidence="2">
        <name>Zn(2+)</name>
        <dbReference type="ChEBI" id="CHEBI:29105"/>
    </cofactor>
</comment>
<evidence type="ECO:0000313" key="18">
    <source>
        <dbReference type="EMBL" id="SEB10597.1"/>
    </source>
</evidence>
<dbReference type="EMBL" id="FNQP01000036">
    <property type="protein sequence ID" value="SEB10597.1"/>
    <property type="molecule type" value="Genomic_DNA"/>
</dbReference>
<dbReference type="InterPro" id="IPR038438">
    <property type="entry name" value="PepN_Ig-like_sf"/>
</dbReference>
<dbReference type="NCBIfam" id="TIGR02414">
    <property type="entry name" value="pepN_proteo"/>
    <property type="match status" value="1"/>
</dbReference>
<protein>
    <recommendedName>
        <fullName evidence="5 13">Aminopeptidase N</fullName>
        <ecNumber evidence="4 13">3.4.11.2</ecNumber>
    </recommendedName>
</protein>
<feature type="domain" description="Peptidase M1 alanyl aminopeptidase C-terminal" evidence="16">
    <location>
        <begin position="547"/>
        <end position="870"/>
    </location>
</feature>
<dbReference type="CDD" id="cd09600">
    <property type="entry name" value="M1_APN"/>
    <property type="match status" value="1"/>
</dbReference>
<dbReference type="RefSeq" id="WP_093070834.1">
    <property type="nucleotide sequence ID" value="NZ_FNQP01000036.1"/>
</dbReference>
<dbReference type="PANTHER" id="PTHR46322:SF1">
    <property type="entry name" value="PUROMYCIN-SENSITIVE AMINOPEPTIDASE"/>
    <property type="match status" value="1"/>
</dbReference>
<dbReference type="Pfam" id="PF17900">
    <property type="entry name" value="Peptidase_M1_N"/>
    <property type="match status" value="1"/>
</dbReference>
<dbReference type="Pfam" id="PF11940">
    <property type="entry name" value="DUF3458"/>
    <property type="match status" value="1"/>
</dbReference>
<evidence type="ECO:0000256" key="2">
    <source>
        <dbReference type="ARBA" id="ARBA00001947"/>
    </source>
</evidence>
<dbReference type="Gene3D" id="3.30.2010.30">
    <property type="match status" value="1"/>
</dbReference>
<evidence type="ECO:0000313" key="19">
    <source>
        <dbReference type="Proteomes" id="UP000199397"/>
    </source>
</evidence>
<keyword evidence="8" id="KW-0479">Metal-binding</keyword>
<dbReference type="FunFam" id="3.30.2010.30:FF:000002">
    <property type="entry name" value="Putative aminopeptidase N"/>
    <property type="match status" value="1"/>
</dbReference>
<dbReference type="GO" id="GO:0016285">
    <property type="term" value="F:alanyl aminopeptidase activity"/>
    <property type="evidence" value="ECO:0007669"/>
    <property type="project" value="UniProtKB-EC"/>
</dbReference>
<dbReference type="Gene3D" id="1.25.50.10">
    <property type="entry name" value="Peptidase M1, alanyl aminopeptidase, C-terminal domain"/>
    <property type="match status" value="1"/>
</dbReference>
<dbReference type="AlphaFoldDB" id="A0A1H4GM66"/>
<feature type="domain" description="Aminopeptidase N-like N-terminal" evidence="17">
    <location>
        <begin position="97"/>
        <end position="191"/>
    </location>
</feature>
<dbReference type="PANTHER" id="PTHR46322">
    <property type="entry name" value="PUROMYCIN-SENSITIVE AMINOPEPTIDASE"/>
    <property type="match status" value="1"/>
</dbReference>
<reference evidence="18 19" key="1">
    <citation type="submission" date="2016-10" db="EMBL/GenBank/DDBJ databases">
        <authorList>
            <person name="de Groot N.N."/>
        </authorList>
    </citation>
    <scope>NUCLEOTIDE SEQUENCE [LARGE SCALE GENOMIC DNA]</scope>
    <source>
        <strain evidence="18 19">DSM 21228</strain>
    </source>
</reference>
<keyword evidence="11" id="KW-0482">Metalloprotease</keyword>
<dbReference type="InterPro" id="IPR042097">
    <property type="entry name" value="Aminopeptidase_N-like_N_sf"/>
</dbReference>
<dbReference type="SUPFAM" id="SSF55486">
    <property type="entry name" value="Metalloproteases ('zincins'), catalytic domain"/>
    <property type="match status" value="1"/>
</dbReference>
<evidence type="ECO:0000256" key="4">
    <source>
        <dbReference type="ARBA" id="ARBA00012564"/>
    </source>
</evidence>
<evidence type="ECO:0000256" key="9">
    <source>
        <dbReference type="ARBA" id="ARBA00022801"/>
    </source>
</evidence>
<dbReference type="GO" id="GO:0006508">
    <property type="term" value="P:proteolysis"/>
    <property type="evidence" value="ECO:0007669"/>
    <property type="project" value="UniProtKB-UniRule"/>
</dbReference>
<keyword evidence="10" id="KW-0862">Zinc</keyword>
<accession>A0A1H4GM66</accession>
<dbReference type="Pfam" id="PF01433">
    <property type="entry name" value="Peptidase_M1"/>
    <property type="match status" value="1"/>
</dbReference>
<dbReference type="EC" id="3.4.11.2" evidence="4 13"/>